<dbReference type="EMBL" id="JWIC01000010">
    <property type="protein sequence ID" value="KID54695.1"/>
    <property type="molecule type" value="Genomic_DNA"/>
</dbReference>
<evidence type="ECO:0000313" key="14">
    <source>
        <dbReference type="Proteomes" id="UP000031327"/>
    </source>
</evidence>
<dbReference type="CDD" id="cd02165">
    <property type="entry name" value="NMNAT"/>
    <property type="match status" value="1"/>
</dbReference>
<comment type="pathway">
    <text evidence="2 11">Cofactor biosynthesis; NAD(+) biosynthesis; deamido-NAD(+) from nicotinate D-ribonucleotide: step 1/1.</text>
</comment>
<comment type="similarity">
    <text evidence="3 11">Belongs to the NadD family.</text>
</comment>
<evidence type="ECO:0000259" key="12">
    <source>
        <dbReference type="Pfam" id="PF01467"/>
    </source>
</evidence>
<keyword evidence="8 11" id="KW-0067">ATP-binding</keyword>
<dbReference type="Gene3D" id="3.40.50.620">
    <property type="entry name" value="HUPs"/>
    <property type="match status" value="1"/>
</dbReference>
<comment type="function">
    <text evidence="1 11">Catalyzes the reversible adenylation of nicotinate mononucleotide (NaMN) to nicotinic acid adenine dinucleotide (NaAD).</text>
</comment>
<dbReference type="PANTHER" id="PTHR39321:SF3">
    <property type="entry name" value="PHOSPHOPANTETHEINE ADENYLYLTRANSFERASE"/>
    <property type="match status" value="1"/>
</dbReference>
<sequence length="209" mass="23362">MIALFGGTFDPIHLGHLNMANHCLDELSLSSLAFMPNATPVHKKGPSIATEHRIAMLELATQDEPKFYIDTREIKRTEPSFTALTLKELRAEYPVKPIAFLMGMDSFNGLSTWYQWQTITQLCHVVVYARPGDKYAPCTQLEAYLAHSKTTSPDDLHQTPAGKCYFLTGKAFCAASSQIRQAIKSGKTVEPWLPKPVLAYINNNKLYAL</sequence>
<dbReference type="Proteomes" id="UP000031327">
    <property type="component" value="Unassembled WGS sequence"/>
</dbReference>
<dbReference type="RefSeq" id="WP_039611595.1">
    <property type="nucleotide sequence ID" value="NZ_JWIC01000010.1"/>
</dbReference>
<dbReference type="InterPro" id="IPR005248">
    <property type="entry name" value="NadD/NMNAT"/>
</dbReference>
<keyword evidence="4 11" id="KW-0662">Pyridine nucleotide biosynthesis</keyword>
<dbReference type="OrthoDB" id="5295945at2"/>
<dbReference type="NCBIfam" id="NF000839">
    <property type="entry name" value="PRK00071.1-1"/>
    <property type="match status" value="1"/>
</dbReference>
<dbReference type="Pfam" id="PF01467">
    <property type="entry name" value="CTP_transf_like"/>
    <property type="match status" value="1"/>
</dbReference>
<dbReference type="GO" id="GO:0009435">
    <property type="term" value="P:NAD+ biosynthetic process"/>
    <property type="evidence" value="ECO:0007669"/>
    <property type="project" value="UniProtKB-UniRule"/>
</dbReference>
<keyword evidence="7 11" id="KW-0547">Nucleotide-binding</keyword>
<evidence type="ECO:0000256" key="10">
    <source>
        <dbReference type="ARBA" id="ARBA00048721"/>
    </source>
</evidence>
<feature type="domain" description="Cytidyltransferase-like" evidence="12">
    <location>
        <begin position="4"/>
        <end position="143"/>
    </location>
</feature>
<dbReference type="GO" id="GO:0004515">
    <property type="term" value="F:nicotinate-nucleotide adenylyltransferase activity"/>
    <property type="evidence" value="ECO:0007669"/>
    <property type="project" value="UniProtKB-UniRule"/>
</dbReference>
<keyword evidence="5 11" id="KW-0808">Transferase</keyword>
<dbReference type="HAMAP" id="MF_00244">
    <property type="entry name" value="NaMN_adenylyltr"/>
    <property type="match status" value="1"/>
</dbReference>
<evidence type="ECO:0000256" key="4">
    <source>
        <dbReference type="ARBA" id="ARBA00022642"/>
    </source>
</evidence>
<dbReference type="NCBIfam" id="NF000840">
    <property type="entry name" value="PRK00071.1-3"/>
    <property type="match status" value="1"/>
</dbReference>
<reference evidence="13 14" key="1">
    <citation type="submission" date="2014-12" db="EMBL/GenBank/DDBJ databases">
        <title>Draft Genome Sequence of Pseudoalteromonas luteoviolacea HI1.</title>
        <authorList>
            <person name="Asahina A.Y."/>
            <person name="Hadfield M.G."/>
        </authorList>
    </citation>
    <scope>NUCLEOTIDE SEQUENCE [LARGE SCALE GENOMIC DNA]</scope>
    <source>
        <strain evidence="13 14">HI1</strain>
    </source>
</reference>
<evidence type="ECO:0000256" key="6">
    <source>
        <dbReference type="ARBA" id="ARBA00022695"/>
    </source>
</evidence>
<keyword evidence="9 11" id="KW-0520">NAD</keyword>
<comment type="caution">
    <text evidence="13">The sequence shown here is derived from an EMBL/GenBank/DDBJ whole genome shotgun (WGS) entry which is preliminary data.</text>
</comment>
<evidence type="ECO:0000256" key="9">
    <source>
        <dbReference type="ARBA" id="ARBA00023027"/>
    </source>
</evidence>
<accession>A0A0C1Q5B9</accession>
<dbReference type="UniPathway" id="UPA00253">
    <property type="reaction ID" value="UER00332"/>
</dbReference>
<gene>
    <name evidence="11" type="primary">nadD</name>
    <name evidence="13" type="ORF">JF50_22635</name>
</gene>
<evidence type="ECO:0000256" key="7">
    <source>
        <dbReference type="ARBA" id="ARBA00022741"/>
    </source>
</evidence>
<dbReference type="PANTHER" id="PTHR39321">
    <property type="entry name" value="NICOTINATE-NUCLEOTIDE ADENYLYLTRANSFERASE-RELATED"/>
    <property type="match status" value="1"/>
</dbReference>
<protein>
    <recommendedName>
        <fullName evidence="11">Probable nicotinate-nucleotide adenylyltransferase</fullName>
        <ecNumber evidence="11">2.7.7.18</ecNumber>
    </recommendedName>
    <alternativeName>
        <fullName evidence="11">Deamido-NAD(+) diphosphorylase</fullName>
    </alternativeName>
    <alternativeName>
        <fullName evidence="11">Deamido-NAD(+) pyrophosphorylase</fullName>
    </alternativeName>
    <alternativeName>
        <fullName evidence="11">Nicotinate mononucleotide adenylyltransferase</fullName>
        <shortName evidence="11">NaMN adenylyltransferase</shortName>
    </alternativeName>
</protein>
<evidence type="ECO:0000313" key="13">
    <source>
        <dbReference type="EMBL" id="KID54695.1"/>
    </source>
</evidence>
<dbReference type="GO" id="GO:0005524">
    <property type="term" value="F:ATP binding"/>
    <property type="evidence" value="ECO:0007669"/>
    <property type="project" value="UniProtKB-KW"/>
</dbReference>
<comment type="catalytic activity">
    <reaction evidence="10 11">
        <text>nicotinate beta-D-ribonucleotide + ATP + H(+) = deamido-NAD(+) + diphosphate</text>
        <dbReference type="Rhea" id="RHEA:22860"/>
        <dbReference type="ChEBI" id="CHEBI:15378"/>
        <dbReference type="ChEBI" id="CHEBI:30616"/>
        <dbReference type="ChEBI" id="CHEBI:33019"/>
        <dbReference type="ChEBI" id="CHEBI:57502"/>
        <dbReference type="ChEBI" id="CHEBI:58437"/>
        <dbReference type="EC" id="2.7.7.18"/>
    </reaction>
</comment>
<dbReference type="NCBIfam" id="TIGR00125">
    <property type="entry name" value="cyt_tran_rel"/>
    <property type="match status" value="1"/>
</dbReference>
<evidence type="ECO:0000256" key="8">
    <source>
        <dbReference type="ARBA" id="ARBA00022840"/>
    </source>
</evidence>
<proteinExistence type="inferred from homology"/>
<keyword evidence="6 11" id="KW-0548">Nucleotidyltransferase</keyword>
<dbReference type="EC" id="2.7.7.18" evidence="11"/>
<organism evidence="13 14">
    <name type="scientific">Pseudoalteromonas luteoviolacea</name>
    <dbReference type="NCBI Taxonomy" id="43657"/>
    <lineage>
        <taxon>Bacteria</taxon>
        <taxon>Pseudomonadati</taxon>
        <taxon>Pseudomonadota</taxon>
        <taxon>Gammaproteobacteria</taxon>
        <taxon>Alteromonadales</taxon>
        <taxon>Pseudoalteromonadaceae</taxon>
        <taxon>Pseudoalteromonas</taxon>
    </lineage>
</organism>
<dbReference type="InterPro" id="IPR014729">
    <property type="entry name" value="Rossmann-like_a/b/a_fold"/>
</dbReference>
<evidence type="ECO:0000256" key="11">
    <source>
        <dbReference type="HAMAP-Rule" id="MF_00244"/>
    </source>
</evidence>
<name>A0A0C1Q5B9_9GAMM</name>
<evidence type="ECO:0000256" key="2">
    <source>
        <dbReference type="ARBA" id="ARBA00005019"/>
    </source>
</evidence>
<dbReference type="SUPFAM" id="SSF52374">
    <property type="entry name" value="Nucleotidylyl transferase"/>
    <property type="match status" value="1"/>
</dbReference>
<dbReference type="AlphaFoldDB" id="A0A0C1Q5B9"/>
<evidence type="ECO:0000256" key="1">
    <source>
        <dbReference type="ARBA" id="ARBA00002324"/>
    </source>
</evidence>
<evidence type="ECO:0000256" key="5">
    <source>
        <dbReference type="ARBA" id="ARBA00022679"/>
    </source>
</evidence>
<dbReference type="InterPro" id="IPR004821">
    <property type="entry name" value="Cyt_trans-like"/>
</dbReference>
<dbReference type="NCBIfam" id="TIGR00482">
    <property type="entry name" value="nicotinate (nicotinamide) nucleotide adenylyltransferase"/>
    <property type="match status" value="1"/>
</dbReference>
<evidence type="ECO:0000256" key="3">
    <source>
        <dbReference type="ARBA" id="ARBA00009014"/>
    </source>
</evidence>